<sequence>MKSQTLCLAIASTLALGACGGGGGSAGSSTSPTPVQTSSLTPITAANSGKAAASGYTASSLIGDSSSSVTGVLTGVSIGGTGMSAAAPVIKLVKRSFGQGGAPLLTGATVNQACAGGGTITVDANLRNPQTLSNGDTMSVTAVNCVEDGDRLNGTLSITIADVSGDLINTTSGAATMDTRFTGFSITSGSETATLNGDMKIALKVTSSTDSSVTISGKSLQATDQKAGATVASLTLADYSLSGSTNGNTTTSSGSFGLSGNANGLGQFAYTVKSIQPFVSVGTDMPGSGSLIVNGNASSVTVTALGAGGVRLDYSAKGDGVVTQTATLSWADFNASL</sequence>
<dbReference type="EMBL" id="JBHSMZ010000026">
    <property type="protein sequence ID" value="MFC5552101.1"/>
    <property type="molecule type" value="Genomic_DNA"/>
</dbReference>
<evidence type="ECO:0000313" key="3">
    <source>
        <dbReference type="Proteomes" id="UP001596086"/>
    </source>
</evidence>
<feature type="signal peptide" evidence="1">
    <location>
        <begin position="1"/>
        <end position="17"/>
    </location>
</feature>
<protein>
    <submittedName>
        <fullName evidence="2">Uncharacterized protein</fullName>
    </submittedName>
</protein>
<comment type="caution">
    <text evidence="2">The sequence shown here is derived from an EMBL/GenBank/DDBJ whole genome shotgun (WGS) entry which is preliminary data.</text>
</comment>
<proteinExistence type="predicted"/>
<gene>
    <name evidence="2" type="ORF">ACFPO9_26595</name>
</gene>
<dbReference type="Proteomes" id="UP001596086">
    <property type="component" value="Unassembled WGS sequence"/>
</dbReference>
<dbReference type="RefSeq" id="WP_379777257.1">
    <property type="nucleotide sequence ID" value="NZ_JBHSMZ010000026.1"/>
</dbReference>
<keyword evidence="1" id="KW-0732">Signal</keyword>
<name>A0ABW0S542_9BURK</name>
<feature type="chain" id="PRO_5047500865" evidence="1">
    <location>
        <begin position="18"/>
        <end position="337"/>
    </location>
</feature>
<accession>A0ABW0S542</accession>
<keyword evidence="3" id="KW-1185">Reference proteome</keyword>
<organism evidence="2 3">
    <name type="scientific">Massilia aerilata</name>
    <dbReference type="NCBI Taxonomy" id="453817"/>
    <lineage>
        <taxon>Bacteria</taxon>
        <taxon>Pseudomonadati</taxon>
        <taxon>Pseudomonadota</taxon>
        <taxon>Betaproteobacteria</taxon>
        <taxon>Burkholderiales</taxon>
        <taxon>Oxalobacteraceae</taxon>
        <taxon>Telluria group</taxon>
        <taxon>Massilia</taxon>
    </lineage>
</organism>
<evidence type="ECO:0000256" key="1">
    <source>
        <dbReference type="SAM" id="SignalP"/>
    </source>
</evidence>
<dbReference type="PROSITE" id="PS51257">
    <property type="entry name" value="PROKAR_LIPOPROTEIN"/>
    <property type="match status" value="1"/>
</dbReference>
<evidence type="ECO:0000313" key="2">
    <source>
        <dbReference type="EMBL" id="MFC5552101.1"/>
    </source>
</evidence>
<reference evidence="3" key="1">
    <citation type="journal article" date="2019" name="Int. J. Syst. Evol. Microbiol.">
        <title>The Global Catalogue of Microorganisms (GCM) 10K type strain sequencing project: providing services to taxonomists for standard genome sequencing and annotation.</title>
        <authorList>
            <consortium name="The Broad Institute Genomics Platform"/>
            <consortium name="The Broad Institute Genome Sequencing Center for Infectious Disease"/>
            <person name="Wu L."/>
            <person name="Ma J."/>
        </authorList>
    </citation>
    <scope>NUCLEOTIDE SEQUENCE [LARGE SCALE GENOMIC DNA]</scope>
    <source>
        <strain evidence="3">CGMCC 4.5798</strain>
    </source>
</reference>